<dbReference type="InterPro" id="IPR014729">
    <property type="entry name" value="Rossmann-like_a/b/a_fold"/>
</dbReference>
<dbReference type="GO" id="GO:0005737">
    <property type="term" value="C:cytoplasm"/>
    <property type="evidence" value="ECO:0007669"/>
    <property type="project" value="UniProtKB-SubCell"/>
</dbReference>
<dbReference type="GO" id="GO:0002143">
    <property type="term" value="P:tRNA wobble position uridine thiolation"/>
    <property type="evidence" value="ECO:0007669"/>
    <property type="project" value="TreeGrafter"/>
</dbReference>
<evidence type="ECO:0000256" key="6">
    <source>
        <dbReference type="ARBA" id="ARBA00022555"/>
    </source>
</evidence>
<keyword evidence="7 14" id="KW-0808">Transferase</keyword>
<keyword evidence="10 14" id="KW-0067">ATP-binding</keyword>
<dbReference type="FunFam" id="3.40.50.620:FF:000004">
    <property type="entry name" value="tRNA-specific 2-thiouridylase MnmA"/>
    <property type="match status" value="1"/>
</dbReference>
<dbReference type="Proteomes" id="UP000599523">
    <property type="component" value="Unassembled WGS sequence"/>
</dbReference>
<feature type="domain" description="tRNA-specific 2-thiouridylase MnmA-like C-terminal" evidence="15">
    <location>
        <begin position="298"/>
        <end position="373"/>
    </location>
</feature>
<feature type="binding site" evidence="14">
    <location>
        <position position="41"/>
    </location>
    <ligand>
        <name>ATP</name>
        <dbReference type="ChEBI" id="CHEBI:30616"/>
    </ligand>
</feature>
<dbReference type="FunFam" id="2.40.30.10:FF:000023">
    <property type="entry name" value="tRNA-specific 2-thiouridylase MnmA"/>
    <property type="match status" value="1"/>
</dbReference>
<feature type="site" description="Interaction with tRNA" evidence="14">
    <location>
        <position position="131"/>
    </location>
</feature>
<feature type="site" description="Interaction with tRNA" evidence="14">
    <location>
        <position position="357"/>
    </location>
</feature>
<dbReference type="GO" id="GO:0000049">
    <property type="term" value="F:tRNA binding"/>
    <property type="evidence" value="ECO:0007669"/>
    <property type="project" value="UniProtKB-KW"/>
</dbReference>
<feature type="domain" description="tRNA-specific 2-thiouridylase MnmA-like central" evidence="16">
    <location>
        <begin position="215"/>
        <end position="288"/>
    </location>
</feature>
<dbReference type="CDD" id="cd01998">
    <property type="entry name" value="MnmA_TRMU-like"/>
    <property type="match status" value="1"/>
</dbReference>
<feature type="active site" description="Cysteine persulfide intermediate" evidence="14">
    <location>
        <position position="206"/>
    </location>
</feature>
<dbReference type="FunFam" id="2.30.30.280:FF:000001">
    <property type="entry name" value="tRNA-specific 2-thiouridylase MnmA"/>
    <property type="match status" value="1"/>
</dbReference>
<dbReference type="Pfam" id="PF03054">
    <property type="entry name" value="tRNA_Me_trans"/>
    <property type="match status" value="1"/>
</dbReference>
<feature type="region of interest" description="Interaction with tRNA" evidence="14">
    <location>
        <begin position="156"/>
        <end position="158"/>
    </location>
</feature>
<keyword evidence="11 14" id="KW-0694">RNA-binding</keyword>
<evidence type="ECO:0000256" key="13">
    <source>
        <dbReference type="ARBA" id="ARBA00051542"/>
    </source>
</evidence>
<evidence type="ECO:0000313" key="17">
    <source>
        <dbReference type="EMBL" id="NMG01379.1"/>
    </source>
</evidence>
<comment type="caution">
    <text evidence="14">Lacks conserved residue(s) required for the propagation of feature annotation.</text>
</comment>
<evidence type="ECO:0000256" key="3">
    <source>
        <dbReference type="ARBA" id="ARBA00011949"/>
    </source>
</evidence>
<evidence type="ECO:0000259" key="15">
    <source>
        <dbReference type="Pfam" id="PF20258"/>
    </source>
</evidence>
<dbReference type="Gene3D" id="2.30.30.280">
    <property type="entry name" value="Adenine nucleotide alpha hydrolases-like domains"/>
    <property type="match status" value="1"/>
</dbReference>
<reference evidence="17" key="1">
    <citation type="submission" date="2019-12" db="EMBL/GenBank/DDBJ databases">
        <title>Comparative genomics gives insights into the taxonomy of the Azoarcus-Aromatoleum group and reveals separate origins of nif in the plant-associated Azoarcus and non-plant-associated Aromatoleum sub-groups.</title>
        <authorList>
            <person name="Lafos M."/>
            <person name="Maluk M."/>
            <person name="Batista M."/>
            <person name="Junghare M."/>
            <person name="Carmona M."/>
            <person name="Faoro H."/>
            <person name="Cruz L.M."/>
            <person name="Battistoni F."/>
            <person name="De Souza E."/>
            <person name="Pedrosa F."/>
            <person name="Chen W.-M."/>
            <person name="Poole P.S."/>
            <person name="Dixon R.A."/>
            <person name="James E.K."/>
        </authorList>
    </citation>
    <scope>NUCLEOTIDE SEQUENCE</scope>
    <source>
        <strain evidence="17">NSC3</strain>
    </source>
</reference>
<evidence type="ECO:0000256" key="8">
    <source>
        <dbReference type="ARBA" id="ARBA00022694"/>
    </source>
</evidence>
<protein>
    <recommendedName>
        <fullName evidence="4 14">tRNA-specific 2-thiouridylase MnmA</fullName>
        <ecNumber evidence="3 14">2.8.1.13</ecNumber>
    </recommendedName>
</protein>
<dbReference type="EC" id="2.8.1.13" evidence="3 14"/>
<keyword evidence="8 14" id="KW-0819">tRNA processing</keyword>
<evidence type="ECO:0000256" key="9">
    <source>
        <dbReference type="ARBA" id="ARBA00022741"/>
    </source>
</evidence>
<keyword evidence="6 14" id="KW-0820">tRNA-binding</keyword>
<keyword evidence="18" id="KW-1185">Reference proteome</keyword>
<dbReference type="PANTHER" id="PTHR11933:SF5">
    <property type="entry name" value="MITOCHONDRIAL TRNA-SPECIFIC 2-THIOURIDYLASE 1"/>
    <property type="match status" value="1"/>
</dbReference>
<feature type="binding site" evidence="14">
    <location>
        <position position="130"/>
    </location>
    <ligand>
        <name>ATP</name>
        <dbReference type="ChEBI" id="CHEBI:30616"/>
    </ligand>
</feature>
<dbReference type="InterPro" id="IPR023382">
    <property type="entry name" value="MnmA-like_central_sf"/>
</dbReference>
<evidence type="ECO:0000259" key="16">
    <source>
        <dbReference type="Pfam" id="PF20259"/>
    </source>
</evidence>
<dbReference type="PANTHER" id="PTHR11933">
    <property type="entry name" value="TRNA 5-METHYLAMINOMETHYL-2-THIOURIDYLATE -METHYLTRANSFERASE"/>
    <property type="match status" value="1"/>
</dbReference>
<evidence type="ECO:0000313" key="18">
    <source>
        <dbReference type="Proteomes" id="UP000599523"/>
    </source>
</evidence>
<dbReference type="NCBIfam" id="TIGR00420">
    <property type="entry name" value="trmU"/>
    <property type="match status" value="1"/>
</dbReference>
<dbReference type="InterPro" id="IPR046885">
    <property type="entry name" value="MnmA-like_C"/>
</dbReference>
<dbReference type="InterPro" id="IPR046884">
    <property type="entry name" value="MnmA-like_central"/>
</dbReference>
<dbReference type="NCBIfam" id="NF001138">
    <property type="entry name" value="PRK00143.1"/>
    <property type="match status" value="1"/>
</dbReference>
<evidence type="ECO:0000256" key="10">
    <source>
        <dbReference type="ARBA" id="ARBA00022840"/>
    </source>
</evidence>
<dbReference type="Gene3D" id="3.40.50.620">
    <property type="entry name" value="HUPs"/>
    <property type="match status" value="1"/>
</dbReference>
<dbReference type="GO" id="GO:0005524">
    <property type="term" value="F:ATP binding"/>
    <property type="evidence" value="ECO:0007669"/>
    <property type="project" value="UniProtKB-KW"/>
</dbReference>
<gene>
    <name evidence="14 17" type="primary">mnmA</name>
    <name evidence="17" type="ORF">GPA21_00130</name>
</gene>
<comment type="caution">
    <text evidence="17">The sequence shown here is derived from an EMBL/GenBank/DDBJ whole genome shotgun (WGS) entry which is preliminary data.</text>
</comment>
<dbReference type="InterPro" id="IPR004506">
    <property type="entry name" value="MnmA-like"/>
</dbReference>
<comment type="subcellular location">
    <subcellularLocation>
        <location evidence="1 14">Cytoplasm</location>
    </subcellularLocation>
</comment>
<evidence type="ECO:0000256" key="4">
    <source>
        <dbReference type="ARBA" id="ARBA00013805"/>
    </source>
</evidence>
<feature type="region of interest" description="Interaction with target base in tRNA" evidence="14">
    <location>
        <begin position="101"/>
        <end position="103"/>
    </location>
</feature>
<sequence>MSSKTDPNGAKVVVGMSGGVDSSVAAMLLKQQGYQVTGLFMKNWEDDDDSEYCSTRQDLVDVASVCDVLGIDLEVVNFSAEYKDRVFAEFLAEYEAGRTPNPDILCNSEIKFRCFLDHAMQLGAERIATGHYARVREWHNDGRSEFQLLKAEDGTKDQSYFLYRLNQAQLSKTLFPLGDLYKREVRRMAAEAGMHVAEKKDSTGICFIGERPFREFLMRYLPARPGEIRALDDDVLLGEHQGLMYHTIGQRKGLHIGGIKGHQDAAGEHDAWYVAGKDVERNVLYVVQGHEHPALLRDRLSAAQLNWIAGRDPHTHWVYTAKPRYRSTDMPCEIDRIEGGRAEIAFAQPQWALTPGQSVVVYESTVCLGGGIIE</sequence>
<dbReference type="Pfam" id="PF20259">
    <property type="entry name" value="tRNA_Me_trans_M"/>
    <property type="match status" value="1"/>
</dbReference>
<name>A0A972F7Y3_9RHOO</name>
<keyword evidence="5 14" id="KW-0963">Cytoplasm</keyword>
<keyword evidence="12" id="KW-1015">Disulfide bond</keyword>
<feature type="active site" description="Nucleophile" evidence="14">
    <location>
        <position position="106"/>
    </location>
</feature>
<evidence type="ECO:0000256" key="12">
    <source>
        <dbReference type="ARBA" id="ARBA00023157"/>
    </source>
</evidence>
<evidence type="ECO:0000256" key="11">
    <source>
        <dbReference type="ARBA" id="ARBA00022884"/>
    </source>
</evidence>
<keyword evidence="9 14" id="KW-0547">Nucleotide-binding</keyword>
<evidence type="ECO:0000256" key="7">
    <source>
        <dbReference type="ARBA" id="ARBA00022679"/>
    </source>
</evidence>
<evidence type="ECO:0000256" key="14">
    <source>
        <dbReference type="HAMAP-Rule" id="MF_00144"/>
    </source>
</evidence>
<proteinExistence type="inferred from homology"/>
<dbReference type="EMBL" id="WTVM01000001">
    <property type="protein sequence ID" value="NMG01379.1"/>
    <property type="molecule type" value="Genomic_DNA"/>
</dbReference>
<feature type="binding site" evidence="14">
    <location>
        <begin position="15"/>
        <end position="22"/>
    </location>
    <ligand>
        <name>ATP</name>
        <dbReference type="ChEBI" id="CHEBI:30616"/>
    </ligand>
</feature>
<dbReference type="AlphaFoldDB" id="A0A972F7Y3"/>
<dbReference type="SUPFAM" id="SSF52402">
    <property type="entry name" value="Adenine nucleotide alpha hydrolases-like"/>
    <property type="match status" value="1"/>
</dbReference>
<dbReference type="Gene3D" id="2.40.30.10">
    <property type="entry name" value="Translation factors"/>
    <property type="match status" value="1"/>
</dbReference>
<dbReference type="RefSeq" id="WP_168986177.1">
    <property type="nucleotide sequence ID" value="NZ_CAWPHM010000111.1"/>
</dbReference>
<comment type="function">
    <text evidence="14">Catalyzes the 2-thiolation of uridine at the wobble position (U34) of tRNA, leading to the formation of s(2)U34.</text>
</comment>
<organism evidence="17 18">
    <name type="scientific">Azoarcus taiwanensis</name>
    <dbReference type="NCBI Taxonomy" id="666964"/>
    <lineage>
        <taxon>Bacteria</taxon>
        <taxon>Pseudomonadati</taxon>
        <taxon>Pseudomonadota</taxon>
        <taxon>Betaproteobacteria</taxon>
        <taxon>Rhodocyclales</taxon>
        <taxon>Zoogloeaceae</taxon>
        <taxon>Azoarcus</taxon>
    </lineage>
</organism>
<dbReference type="Pfam" id="PF20258">
    <property type="entry name" value="tRNA_Me_trans_C"/>
    <property type="match status" value="1"/>
</dbReference>
<feature type="region of interest" description="Interaction with tRNA" evidence="14">
    <location>
        <begin position="324"/>
        <end position="325"/>
    </location>
</feature>
<comment type="similarity">
    <text evidence="2 14">Belongs to the MnmA/TRMU family.</text>
</comment>
<evidence type="ECO:0000256" key="1">
    <source>
        <dbReference type="ARBA" id="ARBA00004496"/>
    </source>
</evidence>
<dbReference type="GO" id="GO:0103016">
    <property type="term" value="F:tRNA-uridine 2-sulfurtransferase activity"/>
    <property type="evidence" value="ECO:0007669"/>
    <property type="project" value="UniProtKB-EC"/>
</dbReference>
<dbReference type="HAMAP" id="MF_00144">
    <property type="entry name" value="tRNA_thiouridyl_MnmA"/>
    <property type="match status" value="1"/>
</dbReference>
<evidence type="ECO:0000256" key="2">
    <source>
        <dbReference type="ARBA" id="ARBA00006191"/>
    </source>
</evidence>
<comment type="catalytic activity">
    <reaction evidence="13 14">
        <text>S-sulfanyl-L-cysteinyl-[protein] + uridine(34) in tRNA + AH2 + ATP = 2-thiouridine(34) in tRNA + L-cysteinyl-[protein] + A + AMP + diphosphate + H(+)</text>
        <dbReference type="Rhea" id="RHEA:47032"/>
        <dbReference type="Rhea" id="RHEA-COMP:10131"/>
        <dbReference type="Rhea" id="RHEA-COMP:11726"/>
        <dbReference type="Rhea" id="RHEA-COMP:11727"/>
        <dbReference type="Rhea" id="RHEA-COMP:11728"/>
        <dbReference type="ChEBI" id="CHEBI:13193"/>
        <dbReference type="ChEBI" id="CHEBI:15378"/>
        <dbReference type="ChEBI" id="CHEBI:17499"/>
        <dbReference type="ChEBI" id="CHEBI:29950"/>
        <dbReference type="ChEBI" id="CHEBI:30616"/>
        <dbReference type="ChEBI" id="CHEBI:33019"/>
        <dbReference type="ChEBI" id="CHEBI:61963"/>
        <dbReference type="ChEBI" id="CHEBI:65315"/>
        <dbReference type="ChEBI" id="CHEBI:87170"/>
        <dbReference type="ChEBI" id="CHEBI:456215"/>
        <dbReference type="EC" id="2.8.1.13"/>
    </reaction>
</comment>
<accession>A0A972F7Y3</accession>
<evidence type="ECO:0000256" key="5">
    <source>
        <dbReference type="ARBA" id="ARBA00022490"/>
    </source>
</evidence>